<dbReference type="GO" id="GO:0005524">
    <property type="term" value="F:ATP binding"/>
    <property type="evidence" value="ECO:0007669"/>
    <property type="project" value="UniProtKB-KW"/>
</dbReference>
<keyword evidence="2 7" id="KW-0812">Transmembrane</keyword>
<dbReference type="GO" id="GO:0140359">
    <property type="term" value="F:ABC-type transporter activity"/>
    <property type="evidence" value="ECO:0007669"/>
    <property type="project" value="InterPro"/>
</dbReference>
<gene>
    <name evidence="9" type="primary">abcG23_10</name>
</gene>
<evidence type="ECO:0000256" key="4">
    <source>
        <dbReference type="ARBA" id="ARBA00022840"/>
    </source>
</evidence>
<keyword evidence="5 7" id="KW-1133">Transmembrane helix</keyword>
<reference evidence="9" key="1">
    <citation type="submission" date="2017-10" db="EMBL/GenBank/DDBJ databases">
        <title>Transcriptome Assembly of Sugarcane Aphid Adults.</title>
        <authorList>
            <person name="Scully E.D."/>
            <person name="Palmer N.A."/>
            <person name="Geib S.M."/>
            <person name="Sarath G."/>
            <person name="Sattler S.E."/>
        </authorList>
    </citation>
    <scope>NUCLEOTIDE SEQUENCE</scope>
    <source>
        <tissue evidence="9">Whole body</tissue>
    </source>
</reference>
<dbReference type="OrthoDB" id="10255969at2759"/>
<dbReference type="GO" id="GO:0016887">
    <property type="term" value="F:ATP hydrolysis activity"/>
    <property type="evidence" value="ECO:0007669"/>
    <property type="project" value="InterPro"/>
</dbReference>
<dbReference type="InterPro" id="IPR017871">
    <property type="entry name" value="ABC_transporter-like_CS"/>
</dbReference>
<feature type="transmembrane region" description="Helical" evidence="7">
    <location>
        <begin position="653"/>
        <end position="676"/>
    </location>
</feature>
<dbReference type="PANTHER" id="PTHR43038">
    <property type="entry name" value="ATP-BINDING CASSETTE, SUB-FAMILY H, MEMBER 1"/>
    <property type="match status" value="1"/>
</dbReference>
<dbReference type="GO" id="GO:0016020">
    <property type="term" value="C:membrane"/>
    <property type="evidence" value="ECO:0007669"/>
    <property type="project" value="UniProtKB-SubCell"/>
</dbReference>
<evidence type="ECO:0000256" key="5">
    <source>
        <dbReference type="ARBA" id="ARBA00022989"/>
    </source>
</evidence>
<dbReference type="SUPFAM" id="SSF52540">
    <property type="entry name" value="P-loop containing nucleoside triphosphate hydrolases"/>
    <property type="match status" value="1"/>
</dbReference>
<dbReference type="InterPro" id="IPR027417">
    <property type="entry name" value="P-loop_NTPase"/>
</dbReference>
<evidence type="ECO:0000256" key="7">
    <source>
        <dbReference type="SAM" id="Phobius"/>
    </source>
</evidence>
<protein>
    <submittedName>
        <fullName evidence="9">ABC transporter G family member 23</fullName>
    </submittedName>
</protein>
<dbReference type="CDD" id="cd03230">
    <property type="entry name" value="ABC_DR_subfamily_A"/>
    <property type="match status" value="1"/>
</dbReference>
<sequence length="686" mass="77413">MEEINLDHVHEANSDVNLAVKITDAYKAYNSSIIVLNGFNMNVKKGTIYGLLGPSGCGKTTLLSCIIGRGRLDSGHIQLSVKKKKEIGYMPQDLALYDEFNILETFHYFGSLYEMSYKDIVDKGKKLISLMEMPSAETQFGSMSGGQQRRFSLCTALLHDPSLLILDEPTVGLDPIISASIWEYLQDLTNRGKTIIITTHYIEEARLANTIGLMRKGVLLSESPPLEIMASCNADTLESAFLILSQKQTSVNTEIIEQPRRKSILQPPTTSLEKSSLFSLIRFKAQLLKHWYWSVKNWTIIVFVCLLPIFTILIYNLTIGHVPQPLNVGIVNYENPSHCSYKSFDLCDEEIPLSCKFMKEMEKHDFTLKKYNDENLARQDAEYGFTWGFVTFEKNFTDMIGLKFGDPSKMSSNDIEESAVKASLDMSNYVLKTIIQGKLHQSYKSLTHAFEKCNKTTVTTTLDPVPITLMPPVFGQLYDINMSHYGAAAVISILELYLTFLFTSLSISMEKNSGLIDRSLSSGLTILEVIISQLVVQIIMLIIQTTTVFVLQYIVFDHPFLCVWITPFLMVFLQGICGTFLGFTASITFDEEKITTFFGVFLVMSQVFLCGIMWPLEAMDPILKKVSLFFPLTLSVDAFRQMTARNWGLSQPIVIQGFISIFIWILVAILFLMLSLKLKQGIKAKK</sequence>
<dbReference type="InterPro" id="IPR013525">
    <property type="entry name" value="ABC2_TM"/>
</dbReference>
<dbReference type="AlphaFoldDB" id="A0A2H8TU44"/>
<dbReference type="EMBL" id="GFXV01005969">
    <property type="protein sequence ID" value="MBW17774.1"/>
    <property type="molecule type" value="Transcribed_RNA"/>
</dbReference>
<dbReference type="Gene3D" id="3.40.50.300">
    <property type="entry name" value="P-loop containing nucleotide triphosphate hydrolases"/>
    <property type="match status" value="1"/>
</dbReference>
<keyword evidence="6 7" id="KW-0472">Membrane</keyword>
<dbReference type="InterPro" id="IPR003593">
    <property type="entry name" value="AAA+_ATPase"/>
</dbReference>
<feature type="transmembrane region" description="Helical" evidence="7">
    <location>
        <begin position="526"/>
        <end position="555"/>
    </location>
</feature>
<name>A0A2H8TU44_9HEMI</name>
<evidence type="ECO:0000259" key="8">
    <source>
        <dbReference type="PROSITE" id="PS50893"/>
    </source>
</evidence>
<keyword evidence="3" id="KW-0547">Nucleotide-binding</keyword>
<evidence type="ECO:0000256" key="3">
    <source>
        <dbReference type="ARBA" id="ARBA00022741"/>
    </source>
</evidence>
<dbReference type="Pfam" id="PF00005">
    <property type="entry name" value="ABC_tran"/>
    <property type="match status" value="1"/>
</dbReference>
<feature type="domain" description="ABC transporter" evidence="8">
    <location>
        <begin position="20"/>
        <end position="241"/>
    </location>
</feature>
<evidence type="ECO:0000256" key="6">
    <source>
        <dbReference type="ARBA" id="ARBA00023136"/>
    </source>
</evidence>
<feature type="transmembrane region" description="Helical" evidence="7">
    <location>
        <begin position="561"/>
        <end position="583"/>
    </location>
</feature>
<evidence type="ECO:0000256" key="1">
    <source>
        <dbReference type="ARBA" id="ARBA00004141"/>
    </source>
</evidence>
<dbReference type="PANTHER" id="PTHR43038:SF3">
    <property type="entry name" value="ABC TRANSPORTER G FAMILY MEMBER 20 ISOFORM X1"/>
    <property type="match status" value="1"/>
</dbReference>
<comment type="subcellular location">
    <subcellularLocation>
        <location evidence="1">Membrane</location>
        <topology evidence="1">Multi-pass membrane protein</topology>
    </subcellularLocation>
</comment>
<proteinExistence type="predicted"/>
<evidence type="ECO:0000313" key="9">
    <source>
        <dbReference type="EMBL" id="MBW17774.1"/>
    </source>
</evidence>
<accession>A0A2H8TU44</accession>
<dbReference type="PROSITE" id="PS00211">
    <property type="entry name" value="ABC_TRANSPORTER_1"/>
    <property type="match status" value="1"/>
</dbReference>
<dbReference type="Pfam" id="PF12698">
    <property type="entry name" value="ABC2_membrane_3"/>
    <property type="match status" value="1"/>
</dbReference>
<dbReference type="SMART" id="SM00382">
    <property type="entry name" value="AAA"/>
    <property type="match status" value="1"/>
</dbReference>
<keyword evidence="4" id="KW-0067">ATP-binding</keyword>
<organism evidence="9">
    <name type="scientific">Melanaphis sacchari</name>
    <dbReference type="NCBI Taxonomy" id="742174"/>
    <lineage>
        <taxon>Eukaryota</taxon>
        <taxon>Metazoa</taxon>
        <taxon>Ecdysozoa</taxon>
        <taxon>Arthropoda</taxon>
        <taxon>Hexapoda</taxon>
        <taxon>Insecta</taxon>
        <taxon>Pterygota</taxon>
        <taxon>Neoptera</taxon>
        <taxon>Paraneoptera</taxon>
        <taxon>Hemiptera</taxon>
        <taxon>Sternorrhyncha</taxon>
        <taxon>Aphidomorpha</taxon>
        <taxon>Aphidoidea</taxon>
        <taxon>Aphididae</taxon>
        <taxon>Aphidini</taxon>
        <taxon>Melanaphis</taxon>
    </lineage>
</organism>
<evidence type="ECO:0000256" key="2">
    <source>
        <dbReference type="ARBA" id="ARBA00022692"/>
    </source>
</evidence>
<feature type="transmembrane region" description="Helical" evidence="7">
    <location>
        <begin position="595"/>
        <end position="616"/>
    </location>
</feature>
<feature type="transmembrane region" description="Helical" evidence="7">
    <location>
        <begin position="485"/>
        <end position="505"/>
    </location>
</feature>
<feature type="transmembrane region" description="Helical" evidence="7">
    <location>
        <begin position="298"/>
        <end position="317"/>
    </location>
</feature>
<dbReference type="PROSITE" id="PS50893">
    <property type="entry name" value="ABC_TRANSPORTER_2"/>
    <property type="match status" value="1"/>
</dbReference>
<dbReference type="InterPro" id="IPR003439">
    <property type="entry name" value="ABC_transporter-like_ATP-bd"/>
</dbReference>